<dbReference type="PROSITE" id="PS50850">
    <property type="entry name" value="MFS"/>
    <property type="match status" value="1"/>
</dbReference>
<dbReference type="GO" id="GO:0022857">
    <property type="term" value="F:transmembrane transporter activity"/>
    <property type="evidence" value="ECO:0007669"/>
    <property type="project" value="InterPro"/>
</dbReference>
<dbReference type="InterPro" id="IPR036259">
    <property type="entry name" value="MFS_trans_sf"/>
</dbReference>
<evidence type="ECO:0000256" key="6">
    <source>
        <dbReference type="ARBA" id="ARBA00023136"/>
    </source>
</evidence>
<reference evidence="9" key="2">
    <citation type="journal article" date="2021" name="PeerJ">
        <title>Extensive microbial diversity within the chicken gut microbiome revealed by metagenomics and culture.</title>
        <authorList>
            <person name="Gilroy R."/>
            <person name="Ravi A."/>
            <person name="Getino M."/>
            <person name="Pursley I."/>
            <person name="Horton D.L."/>
            <person name="Alikhan N.F."/>
            <person name="Baker D."/>
            <person name="Gharbi K."/>
            <person name="Hall N."/>
            <person name="Watson M."/>
            <person name="Adriaenssens E.M."/>
            <person name="Foster-Nyarko E."/>
            <person name="Jarju S."/>
            <person name="Secka A."/>
            <person name="Antonio M."/>
            <person name="Oren A."/>
            <person name="Chaudhuri R.R."/>
            <person name="La Ragione R."/>
            <person name="Hildebrand F."/>
            <person name="Pallen M.J."/>
        </authorList>
    </citation>
    <scope>NUCLEOTIDE SEQUENCE</scope>
    <source>
        <strain evidence="9">B3-4054</strain>
    </source>
</reference>
<feature type="transmembrane region" description="Helical" evidence="7">
    <location>
        <begin position="309"/>
        <end position="329"/>
    </location>
</feature>
<evidence type="ECO:0000256" key="1">
    <source>
        <dbReference type="ARBA" id="ARBA00004127"/>
    </source>
</evidence>
<sequence length="404" mass="42508">MAHLLLAVIYLAFVSLGLPDGLLGAAWPKMYEPFGVPVSSAGLLAMIIAAGTIVSSLQCARLTAFAGTGRITAASVLLTAAALFGFSVSNSFPALCLWAVPYGLGAGCVDASLNNYVALHYTSRHMSWLHCMWGIGASAGPSIMGAALAAGHGWHTGYRYVAWIQITLTAVLFFTLPLWKTHSRKISAAENTSAESGQESAQESGRKVLRLAEVVRIPGAKAVMTAFFCYCALEQTAGLWAASYLVLHLGMQTETAAAFASLFFTGITAGRALSGFLTVKFSDTAMIFLGQSTVLLGIVVLFLPLGEPGALAGLLLIGLGCAPIYPSVIHSTPAHFGAERSQSVIGVQMASAYVGTCLMPPLFGVLAGRFGIFLFPFWLLAVLLCMAVAYGRVARRTAERGIRV</sequence>
<keyword evidence="5 7" id="KW-1133">Transmembrane helix</keyword>
<feature type="transmembrane region" description="Helical" evidence="7">
    <location>
        <begin position="160"/>
        <end position="179"/>
    </location>
</feature>
<feature type="transmembrane region" description="Helical" evidence="7">
    <location>
        <begin position="100"/>
        <end position="119"/>
    </location>
</feature>
<dbReference type="GO" id="GO:0016020">
    <property type="term" value="C:membrane"/>
    <property type="evidence" value="ECO:0007669"/>
    <property type="project" value="TreeGrafter"/>
</dbReference>
<keyword evidence="6 7" id="KW-0472">Membrane</keyword>
<dbReference type="Proteomes" id="UP000823616">
    <property type="component" value="Unassembled WGS sequence"/>
</dbReference>
<dbReference type="GO" id="GO:0012505">
    <property type="term" value="C:endomembrane system"/>
    <property type="evidence" value="ECO:0007669"/>
    <property type="project" value="UniProtKB-SubCell"/>
</dbReference>
<keyword evidence="3" id="KW-0813">Transport</keyword>
<keyword evidence="4 7" id="KW-0812">Transmembrane</keyword>
<comment type="subcellular location">
    <subcellularLocation>
        <location evidence="1">Endomembrane system</location>
        <topology evidence="1">Multi-pass membrane protein</topology>
    </subcellularLocation>
</comment>
<dbReference type="Pfam" id="PF07690">
    <property type="entry name" value="MFS_1"/>
    <property type="match status" value="1"/>
</dbReference>
<feature type="transmembrane region" description="Helical" evidence="7">
    <location>
        <begin position="285"/>
        <end position="303"/>
    </location>
</feature>
<proteinExistence type="inferred from homology"/>
<feature type="transmembrane region" description="Helical" evidence="7">
    <location>
        <begin position="131"/>
        <end position="154"/>
    </location>
</feature>
<evidence type="ECO:0000313" key="9">
    <source>
        <dbReference type="EMBL" id="MBO8451069.1"/>
    </source>
</evidence>
<evidence type="ECO:0000256" key="3">
    <source>
        <dbReference type="ARBA" id="ARBA00022448"/>
    </source>
</evidence>
<feature type="transmembrane region" description="Helical" evidence="7">
    <location>
        <begin position="350"/>
        <end position="367"/>
    </location>
</feature>
<accession>A0A9D9EP51</accession>
<evidence type="ECO:0000313" key="10">
    <source>
        <dbReference type="Proteomes" id="UP000823616"/>
    </source>
</evidence>
<feature type="transmembrane region" description="Helical" evidence="7">
    <location>
        <begin position="255"/>
        <end position="273"/>
    </location>
</feature>
<dbReference type="Gene3D" id="1.20.1250.20">
    <property type="entry name" value="MFS general substrate transporter like domains"/>
    <property type="match status" value="2"/>
</dbReference>
<feature type="transmembrane region" description="Helical" evidence="7">
    <location>
        <begin position="226"/>
        <end position="249"/>
    </location>
</feature>
<organism evidence="9 10">
    <name type="scientific">Candidatus Avitreponema avistercoris</name>
    <dbReference type="NCBI Taxonomy" id="2840705"/>
    <lineage>
        <taxon>Bacteria</taxon>
        <taxon>Pseudomonadati</taxon>
        <taxon>Spirochaetota</taxon>
        <taxon>Spirochaetia</taxon>
        <taxon>Spirochaetales</taxon>
        <taxon>Candidatus Avitreponema</taxon>
    </lineage>
</organism>
<comment type="similarity">
    <text evidence="2">Belongs to the major facilitator superfamily.</text>
</comment>
<gene>
    <name evidence="9" type="ORF">IAA96_08200</name>
</gene>
<dbReference type="InterPro" id="IPR051788">
    <property type="entry name" value="MFS_Transporter"/>
</dbReference>
<evidence type="ECO:0000256" key="7">
    <source>
        <dbReference type="SAM" id="Phobius"/>
    </source>
</evidence>
<feature type="transmembrane region" description="Helical" evidence="7">
    <location>
        <begin position="34"/>
        <end position="57"/>
    </location>
</feature>
<dbReference type="PANTHER" id="PTHR23514">
    <property type="entry name" value="BYPASS OF STOP CODON PROTEIN 6"/>
    <property type="match status" value="1"/>
</dbReference>
<feature type="transmembrane region" description="Helical" evidence="7">
    <location>
        <begin position="373"/>
        <end position="393"/>
    </location>
</feature>
<name>A0A9D9EP51_9SPIR</name>
<dbReference type="PANTHER" id="PTHR23514:SF3">
    <property type="entry name" value="BYPASS OF STOP CODON PROTEIN 6"/>
    <property type="match status" value="1"/>
</dbReference>
<evidence type="ECO:0000259" key="8">
    <source>
        <dbReference type="PROSITE" id="PS50850"/>
    </source>
</evidence>
<reference evidence="9" key="1">
    <citation type="submission" date="2020-10" db="EMBL/GenBank/DDBJ databases">
        <authorList>
            <person name="Gilroy R."/>
        </authorList>
    </citation>
    <scope>NUCLEOTIDE SEQUENCE</scope>
    <source>
        <strain evidence="9">B3-4054</strain>
    </source>
</reference>
<feature type="domain" description="Major facilitator superfamily (MFS) profile" evidence="8">
    <location>
        <begin position="5"/>
        <end position="399"/>
    </location>
</feature>
<dbReference type="SUPFAM" id="SSF103473">
    <property type="entry name" value="MFS general substrate transporter"/>
    <property type="match status" value="1"/>
</dbReference>
<comment type="caution">
    <text evidence="9">The sequence shown here is derived from an EMBL/GenBank/DDBJ whole genome shotgun (WGS) entry which is preliminary data.</text>
</comment>
<evidence type="ECO:0000256" key="2">
    <source>
        <dbReference type="ARBA" id="ARBA00008335"/>
    </source>
</evidence>
<dbReference type="AlphaFoldDB" id="A0A9D9EP51"/>
<feature type="transmembrane region" description="Helical" evidence="7">
    <location>
        <begin position="69"/>
        <end position="88"/>
    </location>
</feature>
<evidence type="ECO:0000256" key="4">
    <source>
        <dbReference type="ARBA" id="ARBA00022692"/>
    </source>
</evidence>
<dbReference type="InterPro" id="IPR020846">
    <property type="entry name" value="MFS_dom"/>
</dbReference>
<dbReference type="InterPro" id="IPR011701">
    <property type="entry name" value="MFS"/>
</dbReference>
<protein>
    <submittedName>
        <fullName evidence="9">MFS transporter</fullName>
    </submittedName>
</protein>
<dbReference type="EMBL" id="JADIMS010000153">
    <property type="protein sequence ID" value="MBO8451069.1"/>
    <property type="molecule type" value="Genomic_DNA"/>
</dbReference>
<evidence type="ECO:0000256" key="5">
    <source>
        <dbReference type="ARBA" id="ARBA00022989"/>
    </source>
</evidence>